<evidence type="ECO:0000313" key="4">
    <source>
        <dbReference type="EMBL" id="SEI59360.1"/>
    </source>
</evidence>
<dbReference type="AlphaFoldDB" id="A0A1H6S5R7"/>
<dbReference type="Pfam" id="PF22190">
    <property type="entry name" value="TTHA0829-like_ACT"/>
    <property type="match status" value="1"/>
</dbReference>
<dbReference type="SMART" id="SM00116">
    <property type="entry name" value="CBS"/>
    <property type="match status" value="2"/>
</dbReference>
<dbReference type="Gene3D" id="3.10.580.10">
    <property type="entry name" value="CBS-domain"/>
    <property type="match status" value="1"/>
</dbReference>
<dbReference type="InterPro" id="IPR051257">
    <property type="entry name" value="Diverse_CBS-Domain"/>
</dbReference>
<evidence type="ECO:0000259" key="3">
    <source>
        <dbReference type="PROSITE" id="PS51371"/>
    </source>
</evidence>
<dbReference type="Proteomes" id="UP000199223">
    <property type="component" value="Unassembled WGS sequence"/>
</dbReference>
<feature type="domain" description="CBS" evidence="3">
    <location>
        <begin position="7"/>
        <end position="63"/>
    </location>
</feature>
<dbReference type="OrthoDB" id="9802114at2"/>
<dbReference type="STRING" id="856736.SAMN04488058_10175"/>
<dbReference type="EMBL" id="FNZA01000001">
    <property type="protein sequence ID" value="SEI59360.1"/>
    <property type="molecule type" value="Genomic_DNA"/>
</dbReference>
<dbReference type="InterPro" id="IPR000644">
    <property type="entry name" value="CBS_dom"/>
</dbReference>
<dbReference type="PANTHER" id="PTHR43080">
    <property type="entry name" value="CBS DOMAIN-CONTAINING PROTEIN CBSX3, MITOCHONDRIAL"/>
    <property type="match status" value="1"/>
</dbReference>
<evidence type="ECO:0000256" key="2">
    <source>
        <dbReference type="PROSITE-ProRule" id="PRU00703"/>
    </source>
</evidence>
<keyword evidence="5" id="KW-1185">Reference proteome</keyword>
<evidence type="ECO:0000256" key="1">
    <source>
        <dbReference type="ARBA" id="ARBA00023122"/>
    </source>
</evidence>
<dbReference type="CDD" id="cd04584">
    <property type="entry name" value="CBS_pair_AcuB_like"/>
    <property type="match status" value="1"/>
</dbReference>
<name>A0A1H6S5R7_9DEIO</name>
<dbReference type="RefSeq" id="WP_092262472.1">
    <property type="nucleotide sequence ID" value="NZ_FNZA01000001.1"/>
</dbReference>
<gene>
    <name evidence="4" type="ORF">SAMN04488058_10175</name>
</gene>
<reference evidence="5" key="1">
    <citation type="submission" date="2016-10" db="EMBL/GenBank/DDBJ databases">
        <authorList>
            <person name="Varghese N."/>
            <person name="Submissions S."/>
        </authorList>
    </citation>
    <scope>NUCLEOTIDE SEQUENCE [LARGE SCALE GENOMIC DNA]</scope>
    <source>
        <strain evidence="5">CGMCC 1.10218</strain>
    </source>
</reference>
<keyword evidence="1 2" id="KW-0129">CBS domain</keyword>
<organism evidence="4 5">
    <name type="scientific">Deinococcus reticulitermitis</name>
    <dbReference type="NCBI Taxonomy" id="856736"/>
    <lineage>
        <taxon>Bacteria</taxon>
        <taxon>Thermotogati</taxon>
        <taxon>Deinococcota</taxon>
        <taxon>Deinococci</taxon>
        <taxon>Deinococcales</taxon>
        <taxon>Deinococcaceae</taxon>
        <taxon>Deinococcus</taxon>
    </lineage>
</organism>
<dbReference type="PROSITE" id="PS51371">
    <property type="entry name" value="CBS"/>
    <property type="match status" value="2"/>
</dbReference>
<proteinExistence type="predicted"/>
<dbReference type="InterPro" id="IPR046342">
    <property type="entry name" value="CBS_dom_sf"/>
</dbReference>
<protein>
    <submittedName>
        <fullName evidence="4">Acetoin utilization protein AcuB</fullName>
    </submittedName>
</protein>
<sequence>MLVSDWMTRDPLTVTPDTPVMDALKMIKERRVRRLPVMQGSKMVGITTRKDLKDAMPSKATTLSVWELNYLLSKLTVEEIMARPVITATEGEHMEDAALRMQEHKIGGLPVVGERGELAGIITTSDVIRAFTDIMGLNEGGQRLTLDMPDVPGSLQKAVSAVQPSNIVSVATYDIDGPGGNRRFVLRVNGQDTDGVRDRVRAAGISVLE</sequence>
<accession>A0A1H6S5R7</accession>
<evidence type="ECO:0000313" key="5">
    <source>
        <dbReference type="Proteomes" id="UP000199223"/>
    </source>
</evidence>
<dbReference type="PANTHER" id="PTHR43080:SF2">
    <property type="entry name" value="CBS DOMAIN-CONTAINING PROTEIN"/>
    <property type="match status" value="1"/>
</dbReference>
<feature type="domain" description="CBS" evidence="3">
    <location>
        <begin position="81"/>
        <end position="139"/>
    </location>
</feature>
<dbReference type="SUPFAM" id="SSF54631">
    <property type="entry name" value="CBS-domain pair"/>
    <property type="match status" value="1"/>
</dbReference>
<dbReference type="Pfam" id="PF00571">
    <property type="entry name" value="CBS"/>
    <property type="match status" value="2"/>
</dbReference>